<dbReference type="EMBL" id="SPLM01000147">
    <property type="protein sequence ID" value="TMW55660.1"/>
    <property type="molecule type" value="Genomic_DNA"/>
</dbReference>
<keyword evidence="3" id="KW-1185">Reference proteome</keyword>
<evidence type="ECO:0000256" key="1">
    <source>
        <dbReference type="SAM" id="MobiDB-lite"/>
    </source>
</evidence>
<accession>A0A8K1C395</accession>
<organism evidence="2 3">
    <name type="scientific">Pythium oligandrum</name>
    <name type="common">Mycoparasitic fungus</name>
    <dbReference type="NCBI Taxonomy" id="41045"/>
    <lineage>
        <taxon>Eukaryota</taxon>
        <taxon>Sar</taxon>
        <taxon>Stramenopiles</taxon>
        <taxon>Oomycota</taxon>
        <taxon>Peronosporomycetes</taxon>
        <taxon>Pythiales</taxon>
        <taxon>Pythiaceae</taxon>
        <taxon>Pythium</taxon>
    </lineage>
</organism>
<feature type="region of interest" description="Disordered" evidence="1">
    <location>
        <begin position="499"/>
        <end position="520"/>
    </location>
</feature>
<dbReference type="InterPro" id="IPR011011">
    <property type="entry name" value="Znf_FYVE_PHD"/>
</dbReference>
<proteinExistence type="predicted"/>
<evidence type="ECO:0008006" key="4">
    <source>
        <dbReference type="Google" id="ProtNLM"/>
    </source>
</evidence>
<dbReference type="OrthoDB" id="167488at2759"/>
<feature type="region of interest" description="Disordered" evidence="1">
    <location>
        <begin position="353"/>
        <end position="415"/>
    </location>
</feature>
<feature type="compositionally biased region" description="Polar residues" evidence="1">
    <location>
        <begin position="353"/>
        <end position="365"/>
    </location>
</feature>
<feature type="compositionally biased region" description="Polar residues" evidence="1">
    <location>
        <begin position="501"/>
        <end position="520"/>
    </location>
</feature>
<dbReference type="Proteomes" id="UP000794436">
    <property type="component" value="Unassembled WGS sequence"/>
</dbReference>
<feature type="region of interest" description="Disordered" evidence="1">
    <location>
        <begin position="547"/>
        <end position="574"/>
    </location>
</feature>
<gene>
    <name evidence="2" type="ORF">Poli38472_010542</name>
</gene>
<sequence length="649" mass="72855">MLQTPPPAETKMTARGGDLLSGDERMVYEQQCDQVLCEAIAEFAGFDGVVDPEEWQLVERREELSVYKSVDTQSESTTDEQDKSERIWTRVIATGYIRGQVEDVTNGLYCESDRDVVAVESLLSGAIVLDGAALQVTERRGSHTPFRFAGIKWHSAQVAGGPRDILTYERMGMTLDVDSTEVAYHVVHCIQDHQDWFLTRSGRRKGVSMNSRRPHPYTICYLYRKVTDDLVQCYIVGEYSSKASAGSQRSMEELITERVLMVTNTIACSEAKKLSRLVEDCKDTPAKRSRVCLRCRQRKSVADPFRVCGICHKSVCKSCRIMKVLLDLNETTKHPETEAFCGKCLTRANVSTVPTAVSSARSQGSPADRVHRMDNDRHATENEGDGRRGRDRDRDNGSSRSRRHVSVPPSSHEFNYDELFKRGNGMTSMPVKSKSSKHTIREERSFDDMFDATGGMQSVPAMGNAAHHMSEDDASPQKRRHRISKDQLLSFAMRKLRLPGRTNSTNTTPAVSVDNSPSNSQDLYLATSNSNEAEKQYSRHVHRDNKFRAETEPIRKTTRHNSNKAAGKSRSPYLTASQPVAIEYKWRVGKGSGGDDISKISRSLDSVASGAIKRQPPPQRPVRNALSRTYSLDDPVSKHNFRNDLYTEI</sequence>
<dbReference type="SUPFAM" id="SSF57903">
    <property type="entry name" value="FYVE/PHD zinc finger"/>
    <property type="match status" value="1"/>
</dbReference>
<dbReference type="PANTHER" id="PTHR13510:SF44">
    <property type="entry name" value="RABENOSYN-5"/>
    <property type="match status" value="1"/>
</dbReference>
<comment type="caution">
    <text evidence="2">The sequence shown here is derived from an EMBL/GenBank/DDBJ whole genome shotgun (WGS) entry which is preliminary data.</text>
</comment>
<reference evidence="2" key="1">
    <citation type="submission" date="2019-03" db="EMBL/GenBank/DDBJ databases">
        <title>Long read genome sequence of the mycoparasitic Pythium oligandrum ATCC 38472 isolated from sugarbeet rhizosphere.</title>
        <authorList>
            <person name="Gaulin E."/>
        </authorList>
    </citation>
    <scope>NUCLEOTIDE SEQUENCE</scope>
    <source>
        <strain evidence="2">ATCC 38472_TT</strain>
    </source>
</reference>
<evidence type="ECO:0000313" key="3">
    <source>
        <dbReference type="Proteomes" id="UP000794436"/>
    </source>
</evidence>
<dbReference type="InterPro" id="IPR052727">
    <property type="entry name" value="Rab4/Rab5_effector"/>
</dbReference>
<name>A0A8K1C395_PYTOL</name>
<dbReference type="PANTHER" id="PTHR13510">
    <property type="entry name" value="FYVE-FINGER-CONTAINING RAB5 EFFECTOR PROTEIN RABENOSYN-5-RELATED"/>
    <property type="match status" value="1"/>
</dbReference>
<evidence type="ECO:0000313" key="2">
    <source>
        <dbReference type="EMBL" id="TMW55660.1"/>
    </source>
</evidence>
<protein>
    <recommendedName>
        <fullName evidence="4">FYVE-type domain-containing protein</fullName>
    </recommendedName>
</protein>
<dbReference type="AlphaFoldDB" id="A0A8K1C395"/>
<feature type="compositionally biased region" description="Basic and acidic residues" evidence="1">
    <location>
        <begin position="368"/>
        <end position="397"/>
    </location>
</feature>